<evidence type="ECO:0000313" key="2">
    <source>
        <dbReference type="Proteomes" id="UP000005741"/>
    </source>
</evidence>
<protein>
    <recommendedName>
        <fullName evidence="3">DUF3821 domain-containing protein</fullName>
    </recommendedName>
</protein>
<dbReference type="SUPFAM" id="SSF48726">
    <property type="entry name" value="Immunoglobulin"/>
    <property type="match status" value="1"/>
</dbReference>
<dbReference type="Proteomes" id="UP000005741">
    <property type="component" value="Chromosome"/>
</dbReference>
<proteinExistence type="predicted"/>
<reference evidence="1 2" key="1">
    <citation type="submission" date="2011-10" db="EMBL/GenBank/DDBJ databases">
        <title>The Improved High-Quality Draft genome of Methanoplanus limicola DSM 2279.</title>
        <authorList>
            <consortium name="US DOE Joint Genome Institute (JGI-PGF)"/>
            <person name="Lucas S."/>
            <person name="Copeland A."/>
            <person name="Lapidus A."/>
            <person name="Glavina del Rio T."/>
            <person name="Dalin E."/>
            <person name="Tice H."/>
            <person name="Bruce D."/>
            <person name="Goodwin L."/>
            <person name="Pitluck S."/>
            <person name="Peters L."/>
            <person name="Mikhailova N."/>
            <person name="Lu M."/>
            <person name="Kyrpides N."/>
            <person name="Mavromatis K."/>
            <person name="Ivanova N."/>
            <person name="Markowitz V."/>
            <person name="Cheng J.-F."/>
            <person name="Hugenholtz P."/>
            <person name="Woyke T."/>
            <person name="Wu D."/>
            <person name="Wirth R."/>
            <person name="Brambilla E.-M."/>
            <person name="Klenk H.-P."/>
            <person name="Eisen J.A."/>
        </authorList>
    </citation>
    <scope>NUCLEOTIDE SEQUENCE [LARGE SCALE GENOMIC DNA]</scope>
    <source>
        <strain evidence="1 2">DSM 2279</strain>
    </source>
</reference>
<dbReference type="AlphaFoldDB" id="H1Z1K7"/>
<dbReference type="HOGENOM" id="CLU_011656_0_0_2"/>
<organism evidence="1 2">
    <name type="scientific">Methanoplanus limicola DSM 2279</name>
    <dbReference type="NCBI Taxonomy" id="937775"/>
    <lineage>
        <taxon>Archaea</taxon>
        <taxon>Methanobacteriati</taxon>
        <taxon>Methanobacteriota</taxon>
        <taxon>Stenosarchaea group</taxon>
        <taxon>Methanomicrobia</taxon>
        <taxon>Methanomicrobiales</taxon>
        <taxon>Methanomicrobiaceae</taxon>
        <taxon>Methanoplanus</taxon>
    </lineage>
</organism>
<gene>
    <name evidence="1" type="ORF">Metlim_0393</name>
</gene>
<accession>H1Z1K7</accession>
<name>H1Z1K7_9EURY</name>
<dbReference type="InParanoid" id="H1Z1K7"/>
<dbReference type="EMBL" id="CM001436">
    <property type="protein sequence ID" value="EHQ34533.1"/>
    <property type="molecule type" value="Genomic_DNA"/>
</dbReference>
<evidence type="ECO:0000313" key="1">
    <source>
        <dbReference type="EMBL" id="EHQ34533.1"/>
    </source>
</evidence>
<evidence type="ECO:0008006" key="3">
    <source>
        <dbReference type="Google" id="ProtNLM"/>
    </source>
</evidence>
<dbReference type="InterPro" id="IPR036179">
    <property type="entry name" value="Ig-like_dom_sf"/>
</dbReference>
<keyword evidence="2" id="KW-1185">Reference proteome</keyword>
<sequence>METQLFIKKEKYSHKSAKRATKFYKLLLLVTIALFSALLISPVMAEEYGTVNVRIDEGAITVLSSGDGSYYLGEEVTFSGTNTDTNDLYLFITGPNLPLNGGVLTDPQTPVSTDPTSPDNTHAAVKTDDTWEYKWNTSGALLDAATYTIYATANPVNKSLLSLTKYDTVSIVLEKPFVTATVSSSTILKGDDLYIRGTATGDPPSGVAIWIFGKNYWNGAAVPMQYSGMVTETVNDDNSFEYLLESAETKNLSAGQYYVVVQHPMYNGQFDVITDAEEQWVIVKDRLNIYYNSFVVWGVGYLQGSDASEALIDGINSPYVDDTYYKLSFIVENPWIKIDSISDHHAGDLFTISGTTNLDVGTEIVIALTDSFFQVSEEKTDDFSNISSTVQVVEGINYNEWSLDIDTSDFSENNYKVQAESIEFNVSATANFSIINSSIPIPTPTPTPVKPVSKDIGAAIVSASASPDKSEYEIKEPVCIKANAELESSGDQTFPAPHSLKAYTELDNPEWHYIIKINGHGEEQVTKGKNLIISGYLLEYPSDKNEIKIEYLLEGNIPEINEISNQTLIGLSQIDSSGNIASSGPFLLQRTVYPDLPDPQYKYEKIILNNGWNFISTPKKLDPSGGNNTAGKLFGNVDSGGHSALMYNGSNGGWDAVKADTIIKPLDALWIYSNSTENQDIYLTFDSNPLQTPPSKHLSAGWNTLGYSSTKSATTRDTLIDVSEKWTKVIGWDAEEQNFEDTIISGGSGNYADSRSMLPGKGYWVWMKDEGTIASLAINSMEV</sequence>